<keyword evidence="1" id="KW-0614">Plasmid</keyword>
<gene>
    <name evidence="1" type="ORF">ABVK50_30645</name>
</gene>
<geneLocation type="plasmid" evidence="1">
    <name>pMk2240A</name>
</geneLocation>
<dbReference type="SUPFAM" id="SSF55718">
    <property type="entry name" value="SCP-like"/>
    <property type="match status" value="1"/>
</dbReference>
<dbReference type="InterPro" id="IPR036527">
    <property type="entry name" value="SCP2_sterol-bd_dom_sf"/>
</dbReference>
<reference evidence="1" key="1">
    <citation type="submission" date="2024-06" db="EMBL/GenBank/DDBJ databases">
        <title>Mesorhizobium karijinii sp. nov., a symbiont of the iconic Swainsona formosa from arid Australia.</title>
        <authorList>
            <person name="Hill Y.J."/>
            <person name="Watkin E.L.J."/>
            <person name="O'Hara G.W."/>
            <person name="Terpolilli J."/>
            <person name="Tye M.L."/>
            <person name="Kohlmeier M.G."/>
        </authorList>
    </citation>
    <scope>NUCLEOTIDE SEQUENCE</scope>
    <source>
        <strain evidence="1">WSM2240</strain>
        <plasmid evidence="1">pMk2240A</plasmid>
    </source>
</reference>
<dbReference type="RefSeq" id="WP_353646696.1">
    <property type="nucleotide sequence ID" value="NZ_CP159256.1"/>
</dbReference>
<proteinExistence type="predicted"/>
<dbReference type="EMBL" id="CP159256">
    <property type="protein sequence ID" value="XCG52494.1"/>
    <property type="molecule type" value="Genomic_DNA"/>
</dbReference>
<accession>A0AAU8D0B2</accession>
<sequence>MIRFQYSELPAARRQWWLLIKPGAEVDLCSVDPGFDVDLYVTTDLPTMTAIWMELTTVCKAMGDGKLVLTGDRQVASQMQIWLGLSPFAGEKKLVTA</sequence>
<dbReference type="AlphaFoldDB" id="A0AAU8D0B2"/>
<name>A0AAU8D0B2_9HYPH</name>
<evidence type="ECO:0000313" key="1">
    <source>
        <dbReference type="EMBL" id="XCG52494.1"/>
    </source>
</evidence>
<protein>
    <recommendedName>
        <fullName evidence="2">STAS domain-containing protein</fullName>
    </recommendedName>
</protein>
<evidence type="ECO:0008006" key="2">
    <source>
        <dbReference type="Google" id="ProtNLM"/>
    </source>
</evidence>
<organism evidence="1">
    <name type="scientific">Mesorhizobium sp. WSM2240</name>
    <dbReference type="NCBI Taxonomy" id="3228851"/>
    <lineage>
        <taxon>Bacteria</taxon>
        <taxon>Pseudomonadati</taxon>
        <taxon>Pseudomonadota</taxon>
        <taxon>Alphaproteobacteria</taxon>
        <taxon>Hyphomicrobiales</taxon>
        <taxon>Phyllobacteriaceae</taxon>
        <taxon>Mesorhizobium</taxon>
    </lineage>
</organism>